<comment type="similarity">
    <text evidence="2">Belongs to the SusD family.</text>
</comment>
<dbReference type="SUPFAM" id="SSF48452">
    <property type="entry name" value="TPR-like"/>
    <property type="match status" value="1"/>
</dbReference>
<evidence type="ECO:0000313" key="8">
    <source>
        <dbReference type="EMBL" id="RPE12040.1"/>
    </source>
</evidence>
<proteinExistence type="inferred from homology"/>
<dbReference type="CDD" id="cd08977">
    <property type="entry name" value="SusD"/>
    <property type="match status" value="1"/>
</dbReference>
<reference evidence="8 9" key="1">
    <citation type="submission" date="2018-11" db="EMBL/GenBank/DDBJ databases">
        <title>Chitinophaga lutea sp.nov., isolate from arsenic contaminated soil.</title>
        <authorList>
            <person name="Zong Y."/>
        </authorList>
    </citation>
    <scope>NUCLEOTIDE SEQUENCE [LARGE SCALE GENOMIC DNA]</scope>
    <source>
        <strain evidence="8 9">ZY74</strain>
    </source>
</reference>
<protein>
    <submittedName>
        <fullName evidence="8">RagB/SusD family nutrient uptake outer membrane protein</fullName>
    </submittedName>
</protein>
<gene>
    <name evidence="8" type="ORF">EGT74_00340</name>
</gene>
<evidence type="ECO:0000256" key="4">
    <source>
        <dbReference type="ARBA" id="ARBA00023136"/>
    </source>
</evidence>
<sequence>MGRWISNNFINSRKMKRLFFTVSIFFFVGCNKLLDIDIPQDRLSKDLVFSSDASVSSASSGLYSTINFNDVYLPYIGLYVDEILPNTSAAEALVYSSSIIPSNNTFVYSLWKKLYAGIYQANVIIENVPDNLLLSDTVRARAEGEARFVRAFQYFHLVNIWGDVPLINSSDIRFGLNAPRTEAKEVYKFILSDLKIAKILLKEQYPGEERARATKWAAIALLARVYLTLGDWSNAELEASSIINSGFFTPLPMASTAFFKGSKETILQIWNQGGFTSLGGALVPSTANTVPTFSITDSLIMSFDTADERRRSWIKDVSIGSKTYRYPYKYRNRTVTSGTNGEYLIIQRASEMYLVRAEATAQLGKMGDAARDINVVRARANVKPMDSILSKEDCLAIIFKERRKEFFVEGWLRFFDLKRTGQIDHVMKKVKPTWTTEAELFPIPLEEIGRNPSLVQNRGYN</sequence>
<evidence type="ECO:0000256" key="5">
    <source>
        <dbReference type="ARBA" id="ARBA00023237"/>
    </source>
</evidence>
<dbReference type="PROSITE" id="PS51257">
    <property type="entry name" value="PROKAR_LIPOPROTEIN"/>
    <property type="match status" value="1"/>
</dbReference>
<dbReference type="Gene3D" id="1.25.40.390">
    <property type="match status" value="1"/>
</dbReference>
<keyword evidence="9" id="KW-1185">Reference proteome</keyword>
<evidence type="ECO:0000256" key="2">
    <source>
        <dbReference type="ARBA" id="ARBA00006275"/>
    </source>
</evidence>
<evidence type="ECO:0000259" key="6">
    <source>
        <dbReference type="Pfam" id="PF07980"/>
    </source>
</evidence>
<dbReference type="Pfam" id="PF07980">
    <property type="entry name" value="SusD_RagB"/>
    <property type="match status" value="1"/>
</dbReference>
<dbReference type="InterPro" id="IPR012944">
    <property type="entry name" value="SusD_RagB_dom"/>
</dbReference>
<dbReference type="InterPro" id="IPR011990">
    <property type="entry name" value="TPR-like_helical_dom_sf"/>
</dbReference>
<dbReference type="InterPro" id="IPR033985">
    <property type="entry name" value="SusD-like_N"/>
</dbReference>
<keyword evidence="4" id="KW-0472">Membrane</keyword>
<dbReference type="AlphaFoldDB" id="A0A3N4Q7R4"/>
<evidence type="ECO:0000256" key="1">
    <source>
        <dbReference type="ARBA" id="ARBA00004442"/>
    </source>
</evidence>
<keyword evidence="5" id="KW-0998">Cell outer membrane</keyword>
<accession>A0A3N4Q7R4</accession>
<feature type="domain" description="RagB/SusD" evidence="6">
    <location>
        <begin position="320"/>
        <end position="460"/>
    </location>
</feature>
<keyword evidence="3" id="KW-0732">Signal</keyword>
<comment type="caution">
    <text evidence="8">The sequence shown here is derived from an EMBL/GenBank/DDBJ whole genome shotgun (WGS) entry which is preliminary data.</text>
</comment>
<evidence type="ECO:0000256" key="3">
    <source>
        <dbReference type="ARBA" id="ARBA00022729"/>
    </source>
</evidence>
<dbReference type="Proteomes" id="UP000278351">
    <property type="component" value="Unassembled WGS sequence"/>
</dbReference>
<organism evidence="8 9">
    <name type="scientific">Chitinophaga lutea</name>
    <dbReference type="NCBI Taxonomy" id="2488634"/>
    <lineage>
        <taxon>Bacteria</taxon>
        <taxon>Pseudomonadati</taxon>
        <taxon>Bacteroidota</taxon>
        <taxon>Chitinophagia</taxon>
        <taxon>Chitinophagales</taxon>
        <taxon>Chitinophagaceae</taxon>
        <taxon>Chitinophaga</taxon>
    </lineage>
</organism>
<comment type="subcellular location">
    <subcellularLocation>
        <location evidence="1">Cell outer membrane</location>
    </subcellularLocation>
</comment>
<feature type="domain" description="SusD-like N-terminal" evidence="7">
    <location>
        <begin position="99"/>
        <end position="227"/>
    </location>
</feature>
<evidence type="ECO:0000259" key="7">
    <source>
        <dbReference type="Pfam" id="PF14322"/>
    </source>
</evidence>
<dbReference type="EMBL" id="RPDH01000001">
    <property type="protein sequence ID" value="RPE12040.1"/>
    <property type="molecule type" value="Genomic_DNA"/>
</dbReference>
<name>A0A3N4Q7R4_9BACT</name>
<evidence type="ECO:0000313" key="9">
    <source>
        <dbReference type="Proteomes" id="UP000278351"/>
    </source>
</evidence>
<dbReference type="GO" id="GO:0009279">
    <property type="term" value="C:cell outer membrane"/>
    <property type="evidence" value="ECO:0007669"/>
    <property type="project" value="UniProtKB-SubCell"/>
</dbReference>
<dbReference type="Pfam" id="PF14322">
    <property type="entry name" value="SusD-like_3"/>
    <property type="match status" value="1"/>
</dbReference>